<keyword evidence="7" id="KW-0333">Golgi apparatus</keyword>
<keyword evidence="9 11" id="KW-0472">Membrane</keyword>
<keyword evidence="14" id="KW-1185">Reference proteome</keyword>
<gene>
    <name evidence="13" type="primary">NDAI0G05320</name>
    <name evidence="13" type="ordered locus">NDAI_0G05320</name>
</gene>
<dbReference type="GO" id="GO:0006896">
    <property type="term" value="P:Golgi to vacuole transport"/>
    <property type="evidence" value="ECO:0007669"/>
    <property type="project" value="EnsemblFungi"/>
</dbReference>
<dbReference type="GO" id="GO:0005802">
    <property type="term" value="C:trans-Golgi network"/>
    <property type="evidence" value="ECO:0007669"/>
    <property type="project" value="EnsemblFungi"/>
</dbReference>
<dbReference type="PANTHER" id="PTHR19957">
    <property type="entry name" value="SYNTAXIN"/>
    <property type="match status" value="1"/>
</dbReference>
<evidence type="ECO:0000256" key="9">
    <source>
        <dbReference type="ARBA" id="ARBA00023136"/>
    </source>
</evidence>
<evidence type="ECO:0000313" key="14">
    <source>
        <dbReference type="Proteomes" id="UP000000689"/>
    </source>
</evidence>
<dbReference type="AlphaFoldDB" id="J7SBS0"/>
<evidence type="ECO:0000256" key="6">
    <source>
        <dbReference type="ARBA" id="ARBA00022989"/>
    </source>
</evidence>
<keyword evidence="3" id="KW-0813">Transport</keyword>
<dbReference type="GO" id="GO:0006675">
    <property type="term" value="P:mannosyl-inositol phosphorylceramide metabolic process"/>
    <property type="evidence" value="ECO:0007669"/>
    <property type="project" value="EnsemblFungi"/>
</dbReference>
<evidence type="ECO:0000256" key="1">
    <source>
        <dbReference type="ARBA" id="ARBA00004409"/>
    </source>
</evidence>
<feature type="transmembrane region" description="Helical" evidence="11">
    <location>
        <begin position="316"/>
        <end position="333"/>
    </location>
</feature>
<dbReference type="STRING" id="1071378.J7SBS0"/>
<reference evidence="13 14" key="1">
    <citation type="journal article" date="2011" name="Proc. Natl. Acad. Sci. U.S.A.">
        <title>Evolutionary erosion of yeast sex chromosomes by mating-type switching accidents.</title>
        <authorList>
            <person name="Gordon J.L."/>
            <person name="Armisen D."/>
            <person name="Proux-Wera E."/>
            <person name="Oheigeartaigh S.S."/>
            <person name="Byrne K.P."/>
            <person name="Wolfe K.H."/>
        </authorList>
    </citation>
    <scope>NUCLEOTIDE SEQUENCE [LARGE SCALE GENOMIC DNA]</scope>
    <source>
        <strain evidence="14">ATCC 10597 / BCRC 20456 / CBS 421 / NBRC 0211 / NRRL Y-12639</strain>
    </source>
</reference>
<dbReference type="OrthoDB" id="10251371at2759"/>
<dbReference type="InterPro" id="IPR045242">
    <property type="entry name" value="Syntaxin"/>
</dbReference>
<proteinExistence type="inferred from homology"/>
<dbReference type="GeneID" id="13926987"/>
<evidence type="ECO:0000256" key="10">
    <source>
        <dbReference type="SAM" id="MobiDB-lite"/>
    </source>
</evidence>
<dbReference type="RefSeq" id="XP_003980191.1">
    <property type="nucleotide sequence ID" value="XM_003980142.1"/>
</dbReference>
<evidence type="ECO:0000256" key="2">
    <source>
        <dbReference type="ARBA" id="ARBA00009063"/>
    </source>
</evidence>
<dbReference type="Gene3D" id="1.20.58.70">
    <property type="match status" value="1"/>
</dbReference>
<dbReference type="GO" id="GO:0000149">
    <property type="term" value="F:SNARE binding"/>
    <property type="evidence" value="ECO:0007669"/>
    <property type="project" value="TreeGrafter"/>
</dbReference>
<dbReference type="GO" id="GO:0010008">
    <property type="term" value="C:endosome membrane"/>
    <property type="evidence" value="ECO:0007669"/>
    <property type="project" value="EnsemblFungi"/>
</dbReference>
<comment type="subcellular location">
    <subcellularLocation>
        <location evidence="1">Golgi apparatus membrane</location>
        <topology evidence="1">Single-pass type IV membrane protein</topology>
    </subcellularLocation>
</comment>
<evidence type="ECO:0000256" key="5">
    <source>
        <dbReference type="ARBA" id="ARBA00022927"/>
    </source>
</evidence>
<accession>J7SBS0</accession>
<keyword evidence="5" id="KW-0653">Protein transport</keyword>
<dbReference type="GO" id="GO:0048278">
    <property type="term" value="P:vesicle docking"/>
    <property type="evidence" value="ECO:0007669"/>
    <property type="project" value="TreeGrafter"/>
</dbReference>
<keyword evidence="6 11" id="KW-1133">Transmembrane helix</keyword>
<evidence type="ECO:0000259" key="12">
    <source>
        <dbReference type="PROSITE" id="PS50192"/>
    </source>
</evidence>
<keyword evidence="4 11" id="KW-0812">Transmembrane</keyword>
<comment type="similarity">
    <text evidence="2">Belongs to the syntaxin family.</text>
</comment>
<evidence type="ECO:0000256" key="8">
    <source>
        <dbReference type="ARBA" id="ARBA00023054"/>
    </source>
</evidence>
<dbReference type="CDD" id="cd15845">
    <property type="entry name" value="SNARE_syntaxin16"/>
    <property type="match status" value="1"/>
</dbReference>
<dbReference type="PANTHER" id="PTHR19957:SF83">
    <property type="entry name" value="SYNTAXIN-16"/>
    <property type="match status" value="1"/>
</dbReference>
<dbReference type="GO" id="GO:0000139">
    <property type="term" value="C:Golgi membrane"/>
    <property type="evidence" value="ECO:0007669"/>
    <property type="project" value="UniProtKB-SubCell"/>
</dbReference>
<sequence length="407" mass="46697">MFRDRTNLFLSYRRTFPHNVQYSTIGLGINIHNDGVFDKDLEAYPMMDLSPHDNDDKNILKSQPPLFVEMAHDIDGYLSDVKTLMIKLTKLYKKNSLPGFEDKTGDEKLIEDLSYKVIQNFQKCYNVTKKLETIFNSQMLNGKQMNKGELVILDNILKMYAQKIQTESNKFKVLQNNYLKFLNKDDLKPILPKNSKETSQLLLLEEEEGNQNDGGVAGQAQRQDDIDAYSRKTLQRQMDSSQQYLQERDEEITQLARGVLEVSTIFREMQSLIIDQGTVVDRIDYNLENTVIELKEANKELGQATVYQKRTQKCKVILLLTLCVIALFFFVMLRPRSSGGGTRSPEADGHSDSDISEKPNPDEEESPELVDIGIDESPAALQQEHPNNMKLRLIKRGQNSSLIQQFQ</sequence>
<dbReference type="GO" id="GO:0005484">
    <property type="term" value="F:SNAP receptor activity"/>
    <property type="evidence" value="ECO:0007669"/>
    <property type="project" value="EnsemblFungi"/>
</dbReference>
<evidence type="ECO:0000256" key="7">
    <source>
        <dbReference type="ARBA" id="ARBA00023034"/>
    </source>
</evidence>
<evidence type="ECO:0000256" key="11">
    <source>
        <dbReference type="SAM" id="Phobius"/>
    </source>
</evidence>
<dbReference type="eggNOG" id="KOG0809">
    <property type="taxonomic scope" value="Eukaryota"/>
</dbReference>
<evidence type="ECO:0000256" key="3">
    <source>
        <dbReference type="ARBA" id="ARBA00022448"/>
    </source>
</evidence>
<dbReference type="SMART" id="SM00397">
    <property type="entry name" value="t_SNARE"/>
    <property type="match status" value="1"/>
</dbReference>
<dbReference type="GO" id="GO:0009306">
    <property type="term" value="P:protein secretion"/>
    <property type="evidence" value="ECO:0007669"/>
    <property type="project" value="EnsemblFungi"/>
</dbReference>
<dbReference type="GO" id="GO:0006906">
    <property type="term" value="P:vesicle fusion"/>
    <property type="evidence" value="ECO:0007669"/>
    <property type="project" value="EnsemblFungi"/>
</dbReference>
<dbReference type="Pfam" id="PF05739">
    <property type="entry name" value="SNARE"/>
    <property type="match status" value="1"/>
</dbReference>
<dbReference type="GO" id="GO:0032258">
    <property type="term" value="P:cytoplasm to vacuole targeting by the Cvt pathway"/>
    <property type="evidence" value="ECO:0007669"/>
    <property type="project" value="EnsemblFungi"/>
</dbReference>
<dbReference type="InterPro" id="IPR006012">
    <property type="entry name" value="Syntaxin/epimorphin_CS"/>
</dbReference>
<dbReference type="EMBL" id="HE580273">
    <property type="protein sequence ID" value="CCK73515.1"/>
    <property type="molecule type" value="Genomic_DNA"/>
</dbReference>
<dbReference type="InterPro" id="IPR000727">
    <property type="entry name" value="T_SNARE_dom"/>
</dbReference>
<dbReference type="GO" id="GO:0031201">
    <property type="term" value="C:SNARE complex"/>
    <property type="evidence" value="ECO:0007669"/>
    <property type="project" value="EnsemblFungi"/>
</dbReference>
<dbReference type="InterPro" id="IPR010989">
    <property type="entry name" value="SNARE"/>
</dbReference>
<dbReference type="Proteomes" id="UP000000689">
    <property type="component" value="Chromosome 7"/>
</dbReference>
<name>J7SBS0_NAUDC</name>
<feature type="domain" description="T-SNARE coiled-coil homology" evidence="12">
    <location>
        <begin position="242"/>
        <end position="304"/>
    </location>
</feature>
<feature type="compositionally biased region" description="Basic and acidic residues" evidence="10">
    <location>
        <begin position="345"/>
        <end position="361"/>
    </location>
</feature>
<organism evidence="13 14">
    <name type="scientific">Naumovozyma dairenensis (strain ATCC 10597 / BCRC 20456 / CBS 421 / NBRC 0211 / NRRL Y-12639)</name>
    <name type="common">Saccharomyces dairenensis</name>
    <dbReference type="NCBI Taxonomy" id="1071378"/>
    <lineage>
        <taxon>Eukaryota</taxon>
        <taxon>Fungi</taxon>
        <taxon>Dikarya</taxon>
        <taxon>Ascomycota</taxon>
        <taxon>Saccharomycotina</taxon>
        <taxon>Saccharomycetes</taxon>
        <taxon>Saccharomycetales</taxon>
        <taxon>Saccharomycetaceae</taxon>
        <taxon>Naumovozyma</taxon>
    </lineage>
</organism>
<dbReference type="PROSITE" id="PS50192">
    <property type="entry name" value="T_SNARE"/>
    <property type="match status" value="1"/>
</dbReference>
<feature type="region of interest" description="Disordered" evidence="10">
    <location>
        <begin position="339"/>
        <end position="389"/>
    </location>
</feature>
<evidence type="ECO:0000313" key="13">
    <source>
        <dbReference type="EMBL" id="CCK73515.1"/>
    </source>
</evidence>
<keyword evidence="8" id="KW-0175">Coiled coil</keyword>
<dbReference type="PROSITE" id="PS00914">
    <property type="entry name" value="SYNTAXIN"/>
    <property type="match status" value="1"/>
</dbReference>
<dbReference type="GO" id="GO:0006897">
    <property type="term" value="P:endocytosis"/>
    <property type="evidence" value="ECO:0007669"/>
    <property type="project" value="EnsemblFungi"/>
</dbReference>
<dbReference type="KEGG" id="ndi:NDAI_0G05320"/>
<evidence type="ECO:0000256" key="4">
    <source>
        <dbReference type="ARBA" id="ARBA00022692"/>
    </source>
</evidence>
<dbReference type="GO" id="GO:0032527">
    <property type="term" value="P:protein exit from endoplasmic reticulum"/>
    <property type="evidence" value="ECO:0007669"/>
    <property type="project" value="EnsemblFungi"/>
</dbReference>
<dbReference type="SUPFAM" id="SSF47661">
    <property type="entry name" value="t-snare proteins"/>
    <property type="match status" value="1"/>
</dbReference>
<dbReference type="OMA" id="NRKMCII"/>
<dbReference type="HOGENOM" id="CLU_038177_0_1_1"/>
<protein>
    <recommendedName>
        <fullName evidence="12">t-SNARE coiled-coil homology domain-containing protein</fullName>
    </recommendedName>
</protein>